<gene>
    <name evidence="1" type="ORF">C1H46_015511</name>
</gene>
<comment type="caution">
    <text evidence="1">The sequence shown here is derived from an EMBL/GenBank/DDBJ whole genome shotgun (WGS) entry which is preliminary data.</text>
</comment>
<name>A0A540MJA7_MALBA</name>
<evidence type="ECO:0008006" key="3">
    <source>
        <dbReference type="Google" id="ProtNLM"/>
    </source>
</evidence>
<dbReference type="STRING" id="106549.A0A540MJA7"/>
<protein>
    <recommendedName>
        <fullName evidence="3">Reverse transcriptase</fullName>
    </recommendedName>
</protein>
<dbReference type="EMBL" id="VIEB01000246">
    <property type="protein sequence ID" value="TQD98868.1"/>
    <property type="molecule type" value="Genomic_DNA"/>
</dbReference>
<keyword evidence="2" id="KW-1185">Reference proteome</keyword>
<sequence length="184" mass="21459">MKWSHDKFKNRKKETDRLISQLGHLQRNWVENSNEIGEFTQTINMLEAQEEAYWAVRSRIWWLQAGDLNIDFFHQAIVLRRRSNKLSRIQCEDGSWKVGHSGVRSTMENHFKKLFTSESPRDWGDFFSCLDLVLTTDMNEALCSPISDIEIKDAVFNMGGQQHQVQMASKVFSSIVFGTLSRQK</sequence>
<proteinExistence type="predicted"/>
<dbReference type="Proteomes" id="UP000315295">
    <property type="component" value="Unassembled WGS sequence"/>
</dbReference>
<reference evidence="1 2" key="1">
    <citation type="journal article" date="2019" name="G3 (Bethesda)">
        <title>Sequencing of a Wild Apple (Malus baccata) Genome Unravels the Differences Between Cultivated and Wild Apple Species Regarding Disease Resistance and Cold Tolerance.</title>
        <authorList>
            <person name="Chen X."/>
        </authorList>
    </citation>
    <scope>NUCLEOTIDE SEQUENCE [LARGE SCALE GENOMIC DNA]</scope>
    <source>
        <strain evidence="2">cv. Shandingzi</strain>
        <tissue evidence="1">Leaves</tissue>
    </source>
</reference>
<dbReference type="AlphaFoldDB" id="A0A540MJA7"/>
<evidence type="ECO:0000313" key="2">
    <source>
        <dbReference type="Proteomes" id="UP000315295"/>
    </source>
</evidence>
<accession>A0A540MJA7</accession>
<evidence type="ECO:0000313" key="1">
    <source>
        <dbReference type="EMBL" id="TQD98868.1"/>
    </source>
</evidence>
<organism evidence="1 2">
    <name type="scientific">Malus baccata</name>
    <name type="common">Siberian crab apple</name>
    <name type="synonym">Pyrus baccata</name>
    <dbReference type="NCBI Taxonomy" id="106549"/>
    <lineage>
        <taxon>Eukaryota</taxon>
        <taxon>Viridiplantae</taxon>
        <taxon>Streptophyta</taxon>
        <taxon>Embryophyta</taxon>
        <taxon>Tracheophyta</taxon>
        <taxon>Spermatophyta</taxon>
        <taxon>Magnoliopsida</taxon>
        <taxon>eudicotyledons</taxon>
        <taxon>Gunneridae</taxon>
        <taxon>Pentapetalae</taxon>
        <taxon>rosids</taxon>
        <taxon>fabids</taxon>
        <taxon>Rosales</taxon>
        <taxon>Rosaceae</taxon>
        <taxon>Amygdaloideae</taxon>
        <taxon>Maleae</taxon>
        <taxon>Malus</taxon>
    </lineage>
</organism>